<keyword evidence="14 16" id="KW-0418">Kinase</keyword>
<dbReference type="SUPFAM" id="SSF50465">
    <property type="entry name" value="EF-Tu/eEF-1alpha/eIF2-gamma C-terminal domain"/>
    <property type="match status" value="1"/>
</dbReference>
<comment type="pathway">
    <text evidence="14">Sulfur metabolism; hydrogen sulfide biosynthesis; sulfite from sulfate: step 2/3.</text>
</comment>
<keyword evidence="11" id="KW-0511">Multifunctional enzyme</keyword>
<dbReference type="Gene3D" id="2.40.30.10">
    <property type="entry name" value="Translation factors"/>
    <property type="match status" value="2"/>
</dbReference>
<dbReference type="GO" id="GO:0005525">
    <property type="term" value="F:GTP binding"/>
    <property type="evidence" value="ECO:0007669"/>
    <property type="project" value="UniProtKB-KW"/>
</dbReference>
<comment type="catalytic activity">
    <reaction evidence="13">
        <text>sulfate + ATP + H(+) = adenosine 5'-phosphosulfate + diphosphate</text>
        <dbReference type="Rhea" id="RHEA:18133"/>
        <dbReference type="ChEBI" id="CHEBI:15378"/>
        <dbReference type="ChEBI" id="CHEBI:16189"/>
        <dbReference type="ChEBI" id="CHEBI:30616"/>
        <dbReference type="ChEBI" id="CHEBI:33019"/>
        <dbReference type="ChEBI" id="CHEBI:58243"/>
        <dbReference type="EC" id="2.7.7.4"/>
    </reaction>
</comment>
<dbReference type="NCBIfam" id="TIGR02034">
    <property type="entry name" value="CysN"/>
    <property type="match status" value="1"/>
</dbReference>
<dbReference type="CDD" id="cd04166">
    <property type="entry name" value="CysN_ATPS"/>
    <property type="match status" value="1"/>
</dbReference>
<evidence type="ECO:0000256" key="3">
    <source>
        <dbReference type="ARBA" id="ARBA00005438"/>
    </source>
</evidence>
<dbReference type="InterPro" id="IPR009000">
    <property type="entry name" value="Transl_B-barrel_sf"/>
</dbReference>
<gene>
    <name evidence="14 16" type="primary">cysC</name>
    <name evidence="16" type="ORF">G4V63_17840</name>
</gene>
<comment type="similarity">
    <text evidence="3">In the C-terminal section; belongs to the APS kinase family.</text>
</comment>
<evidence type="ECO:0000256" key="8">
    <source>
        <dbReference type="ARBA" id="ARBA00022741"/>
    </source>
</evidence>
<dbReference type="InterPro" id="IPR054696">
    <property type="entry name" value="GTP-eEF1A_C"/>
</dbReference>
<evidence type="ECO:0000256" key="14">
    <source>
        <dbReference type="HAMAP-Rule" id="MF_00065"/>
    </source>
</evidence>
<keyword evidence="14" id="KW-0597">Phosphoprotein</keyword>
<dbReference type="Pfam" id="PF01583">
    <property type="entry name" value="APS_kinase"/>
    <property type="match status" value="1"/>
</dbReference>
<feature type="domain" description="Tr-type G" evidence="15">
    <location>
        <begin position="23"/>
        <end position="235"/>
    </location>
</feature>
<dbReference type="CDD" id="cd02027">
    <property type="entry name" value="APSK"/>
    <property type="match status" value="1"/>
</dbReference>
<evidence type="ECO:0000313" key="16">
    <source>
        <dbReference type="EMBL" id="NGX97003.1"/>
    </source>
</evidence>
<evidence type="ECO:0000256" key="2">
    <source>
        <dbReference type="ARBA" id="ARBA00002357"/>
    </source>
</evidence>
<name>A0A7C9RGP9_9BRAD</name>
<dbReference type="PRINTS" id="PR00315">
    <property type="entry name" value="ELONGATNFCT"/>
</dbReference>
<comment type="similarity">
    <text evidence="14">Belongs to the APS kinase family.</text>
</comment>
<dbReference type="GO" id="GO:0003924">
    <property type="term" value="F:GTPase activity"/>
    <property type="evidence" value="ECO:0007669"/>
    <property type="project" value="InterPro"/>
</dbReference>
<dbReference type="InterPro" id="IPR002891">
    <property type="entry name" value="APS"/>
</dbReference>
<dbReference type="GO" id="GO:0000103">
    <property type="term" value="P:sulfate assimilation"/>
    <property type="evidence" value="ECO:0007669"/>
    <property type="project" value="UniProtKB-UniRule"/>
</dbReference>
<dbReference type="Pfam" id="PF00009">
    <property type="entry name" value="GTP_EFTU"/>
    <property type="match status" value="1"/>
</dbReference>
<accession>A0A7C9RGP9</accession>
<comment type="caution">
    <text evidence="16">The sequence shown here is derived from an EMBL/GenBank/DDBJ whole genome shotgun (WGS) entry which is preliminary data.</text>
</comment>
<dbReference type="Proteomes" id="UP000480266">
    <property type="component" value="Unassembled WGS sequence"/>
</dbReference>
<keyword evidence="7" id="KW-0548">Nucleotidyltransferase</keyword>
<dbReference type="InterPro" id="IPR011779">
    <property type="entry name" value="SO4_adenylTrfase_lsu"/>
</dbReference>
<comment type="catalytic activity">
    <reaction evidence="1 14">
        <text>adenosine 5'-phosphosulfate + ATP = 3'-phosphoadenylyl sulfate + ADP + H(+)</text>
        <dbReference type="Rhea" id="RHEA:24152"/>
        <dbReference type="ChEBI" id="CHEBI:15378"/>
        <dbReference type="ChEBI" id="CHEBI:30616"/>
        <dbReference type="ChEBI" id="CHEBI:58243"/>
        <dbReference type="ChEBI" id="CHEBI:58339"/>
        <dbReference type="ChEBI" id="CHEBI:456216"/>
        <dbReference type="EC" id="2.7.1.25"/>
    </reaction>
</comment>
<dbReference type="Gene3D" id="3.40.50.300">
    <property type="entry name" value="P-loop containing nucleotide triphosphate hydrolases"/>
    <property type="match status" value="2"/>
</dbReference>
<organism evidence="16 17">
    <name type="scientific">Candidatus Afipia apatlaquensis</name>
    <dbReference type="NCBI Taxonomy" id="2712852"/>
    <lineage>
        <taxon>Bacteria</taxon>
        <taxon>Pseudomonadati</taxon>
        <taxon>Pseudomonadota</taxon>
        <taxon>Alphaproteobacteria</taxon>
        <taxon>Hyphomicrobiales</taxon>
        <taxon>Nitrobacteraceae</taxon>
        <taxon>Afipia</taxon>
    </lineage>
</organism>
<keyword evidence="8 14" id="KW-0547">Nucleotide-binding</keyword>
<protein>
    <recommendedName>
        <fullName evidence="14">Adenylyl-sulfate kinase</fullName>
        <ecNumber evidence="14">2.7.1.25</ecNumber>
    </recommendedName>
    <alternativeName>
        <fullName evidence="14">APS kinase</fullName>
    </alternativeName>
    <alternativeName>
        <fullName evidence="14">ATP adenosine-5'-phosphosulfate 3'-phosphotransferase</fullName>
    </alternativeName>
    <alternativeName>
        <fullName evidence="14">Adenosine-5'-phosphosulfate kinase</fullName>
    </alternativeName>
</protein>
<evidence type="ECO:0000256" key="6">
    <source>
        <dbReference type="ARBA" id="ARBA00022679"/>
    </source>
</evidence>
<evidence type="ECO:0000256" key="1">
    <source>
        <dbReference type="ARBA" id="ARBA00001823"/>
    </source>
</evidence>
<evidence type="ECO:0000256" key="5">
    <source>
        <dbReference type="ARBA" id="ARBA00011760"/>
    </source>
</evidence>
<dbReference type="InterPro" id="IPR059117">
    <property type="entry name" value="APS_kinase_dom"/>
</dbReference>
<keyword evidence="10" id="KW-0342">GTP-binding</keyword>
<dbReference type="Pfam" id="PF22594">
    <property type="entry name" value="GTP-eEF1A_C"/>
    <property type="match status" value="1"/>
</dbReference>
<comment type="subunit">
    <text evidence="5">Sulfate-activating enzymes, NodP and NodQ, may be physically associated.</text>
</comment>
<comment type="similarity">
    <text evidence="4">In the N-terminal section; belongs to the TRAFAC class translation factor GTPase superfamily. Classic translation factor GTPase family. CysN/NodQ subfamily.</text>
</comment>
<keyword evidence="6 14" id="KW-0808">Transferase</keyword>
<dbReference type="NCBIfam" id="TIGR00455">
    <property type="entry name" value="apsK"/>
    <property type="match status" value="1"/>
</dbReference>
<dbReference type="InterPro" id="IPR041757">
    <property type="entry name" value="CysN_GTP-bd"/>
</dbReference>
<evidence type="ECO:0000256" key="7">
    <source>
        <dbReference type="ARBA" id="ARBA00022695"/>
    </source>
</evidence>
<dbReference type="InterPro" id="IPR027417">
    <property type="entry name" value="P-loop_NTPase"/>
</dbReference>
<dbReference type="InterPro" id="IPR050100">
    <property type="entry name" value="TRAFAC_GTPase_members"/>
</dbReference>
<dbReference type="EC" id="2.7.1.25" evidence="14"/>
<evidence type="ECO:0000313" key="17">
    <source>
        <dbReference type="Proteomes" id="UP000480266"/>
    </source>
</evidence>
<dbReference type="SUPFAM" id="SSF52540">
    <property type="entry name" value="P-loop containing nucleoside triphosphate hydrolases"/>
    <property type="match status" value="2"/>
</dbReference>
<dbReference type="InterPro" id="IPR003593">
    <property type="entry name" value="AAA+_ATPase"/>
</dbReference>
<dbReference type="PROSITE" id="PS51722">
    <property type="entry name" value="G_TR_2"/>
    <property type="match status" value="1"/>
</dbReference>
<keyword evidence="17" id="KW-1185">Reference proteome</keyword>
<reference evidence="16" key="1">
    <citation type="submission" date="2020-02" db="EMBL/GenBank/DDBJ databases">
        <title>Draft genome sequence of Candidatus Afipia apatlaquensis IBT-C3, a potential strain for decolorization of textile dyes.</title>
        <authorList>
            <person name="Sanchez-Reyes A."/>
            <person name="Breton-Deval L."/>
            <person name="Mangelson H."/>
            <person name="Sanchez-Flores A."/>
        </authorList>
    </citation>
    <scope>NUCLEOTIDE SEQUENCE [LARGE SCALE GENOMIC DNA]</scope>
    <source>
        <strain evidence="16">IBT-C3</strain>
    </source>
</reference>
<dbReference type="GO" id="GO:0004781">
    <property type="term" value="F:sulfate adenylyltransferase (ATP) activity"/>
    <property type="evidence" value="ECO:0007669"/>
    <property type="project" value="UniProtKB-EC"/>
</dbReference>
<dbReference type="GO" id="GO:0005524">
    <property type="term" value="F:ATP binding"/>
    <property type="evidence" value="ECO:0007669"/>
    <property type="project" value="UniProtKB-UniRule"/>
</dbReference>
<dbReference type="SUPFAM" id="SSF50447">
    <property type="entry name" value="Translation proteins"/>
    <property type="match status" value="1"/>
</dbReference>
<sequence length="643" mass="69038">MNIAVSKIESKASIAPAPHSAARPQVRIVIVGHVDHGKSTLVGRLLHETGSLPDGKLEMLKAVSARRGMPFEWSFLLDALQTERDQGITIDTTQIRFRTPSRDVVLIDAPGHAEFLRNMITGASQADAAVLIIDALEGVRDQTRRHGYLLHLLGVKQVAVVVNKMDRVDYSVARFNEISDEISAHLTGLGVTPTAIVPISARDGDGVAERTANINWYSGPTVVEALDALTPARALDELALRFPVQAIYKFDDRRIVAGRVESGNIGTGDEIVIMPAGKVAKVKSVESWPQTPLPARQGAGRSVGITLDRELFLERGDVIAHSHATPRDTRRLHARIFWLHDTPLKAGMSVLVRLGTMETRATIVEINKAVDPGELASVETSAIGRNHVGEIDIALAKPVAADPYTDNPRTGRLVIEVNGRIAGGGLVLSVDSGQRAIPIDIVPVESALRPEERSARYGHGGAVVWLTGLPGSGKSTLARALERKLFSRGGSPLLLDGDTLRAGLNGDLGFSPKDRTENIRRLAEMATHLARNGHIAIVAAVSPSSDDRAQARRIADDLFREVYVATPAEVCESRDPKGHYAKARAGNLPSFTGIANDYQPPANAELTIDTSTRSVADAADEIERLLANTGVLFGELGDLAANI</sequence>
<dbReference type="NCBIfam" id="NF003013">
    <property type="entry name" value="PRK03846.1"/>
    <property type="match status" value="1"/>
</dbReference>
<dbReference type="InterPro" id="IPR031157">
    <property type="entry name" value="G_TR_CS"/>
</dbReference>
<dbReference type="UniPathway" id="UPA00140">
    <property type="reaction ID" value="UER00205"/>
</dbReference>
<dbReference type="AlphaFoldDB" id="A0A7C9RGP9"/>
<evidence type="ECO:0000256" key="12">
    <source>
        <dbReference type="ARBA" id="ARBA00024872"/>
    </source>
</evidence>
<evidence type="ECO:0000259" key="15">
    <source>
        <dbReference type="PROSITE" id="PS51722"/>
    </source>
</evidence>
<feature type="active site" description="Phosphoserine intermediate" evidence="14">
    <location>
        <position position="542"/>
    </location>
</feature>
<comment type="function">
    <text evidence="14">Catalyzes the synthesis of activated sulfate.</text>
</comment>
<evidence type="ECO:0000256" key="4">
    <source>
        <dbReference type="ARBA" id="ARBA00007237"/>
    </source>
</evidence>
<dbReference type="EMBL" id="JAAMRR010000908">
    <property type="protein sequence ID" value="NGX97003.1"/>
    <property type="molecule type" value="Genomic_DNA"/>
</dbReference>
<keyword evidence="9 14" id="KW-0067">ATP-binding</keyword>
<dbReference type="GO" id="GO:0070814">
    <property type="term" value="P:hydrogen sulfide biosynthetic process"/>
    <property type="evidence" value="ECO:0007669"/>
    <property type="project" value="UniProtKB-UniRule"/>
</dbReference>
<dbReference type="InterPro" id="IPR000795">
    <property type="entry name" value="T_Tr_GTP-bd_dom"/>
</dbReference>
<comment type="function">
    <text evidence="2">APS kinase catalyzes the synthesis of activated sulfate.</text>
</comment>
<evidence type="ECO:0000256" key="13">
    <source>
        <dbReference type="ARBA" id="ARBA00049370"/>
    </source>
</evidence>
<feature type="binding site" evidence="14">
    <location>
        <begin position="468"/>
        <end position="475"/>
    </location>
    <ligand>
        <name>ATP</name>
        <dbReference type="ChEBI" id="CHEBI:30616"/>
    </ligand>
</feature>
<proteinExistence type="inferred from homology"/>
<evidence type="ECO:0000256" key="10">
    <source>
        <dbReference type="ARBA" id="ARBA00023134"/>
    </source>
</evidence>
<dbReference type="HAMAP" id="MF_00065">
    <property type="entry name" value="Adenylyl_sulf_kinase"/>
    <property type="match status" value="1"/>
</dbReference>
<dbReference type="CDD" id="cd04095">
    <property type="entry name" value="CysN_NoDQ_III"/>
    <property type="match status" value="1"/>
</dbReference>
<dbReference type="SMART" id="SM00382">
    <property type="entry name" value="AAA"/>
    <property type="match status" value="2"/>
</dbReference>
<dbReference type="PROSITE" id="PS00301">
    <property type="entry name" value="G_TR_1"/>
    <property type="match status" value="1"/>
</dbReference>
<dbReference type="GO" id="GO:0004020">
    <property type="term" value="F:adenylylsulfate kinase activity"/>
    <property type="evidence" value="ECO:0007669"/>
    <property type="project" value="UniProtKB-UniRule"/>
</dbReference>
<comment type="function">
    <text evidence="12">Proposed to provide activated sulfate for transfer to Nod factor. ATP sulfurylase may be the GTPase, regulating ATP sulfurylase activity.</text>
</comment>
<dbReference type="PANTHER" id="PTHR23115">
    <property type="entry name" value="TRANSLATION FACTOR"/>
    <property type="match status" value="1"/>
</dbReference>
<evidence type="ECO:0000256" key="9">
    <source>
        <dbReference type="ARBA" id="ARBA00022840"/>
    </source>
</evidence>
<evidence type="ECO:0000256" key="11">
    <source>
        <dbReference type="ARBA" id="ARBA00023268"/>
    </source>
</evidence>
<dbReference type="InterPro" id="IPR044139">
    <property type="entry name" value="CysN_NoDQ_III"/>
</dbReference>
<dbReference type="InterPro" id="IPR009001">
    <property type="entry name" value="Transl_elong_EF1A/Init_IF2_C"/>
</dbReference>